<keyword evidence="4" id="KW-0233">DNA recombination</keyword>
<dbReference type="SUPFAM" id="SSF56349">
    <property type="entry name" value="DNA breaking-rejoining enzymes"/>
    <property type="match status" value="1"/>
</dbReference>
<dbReference type="Proteomes" id="UP000076809">
    <property type="component" value="Chromosome"/>
</dbReference>
<name>A0AAC9B4Y5_AERVE</name>
<dbReference type="Gene3D" id="1.10.443.10">
    <property type="entry name" value="Intergrase catalytic core"/>
    <property type="match status" value="1"/>
</dbReference>
<accession>A0AAC9B4Y5</accession>
<dbReference type="EMBL" id="CP014774">
    <property type="protein sequence ID" value="ANB51297.1"/>
    <property type="molecule type" value="Genomic_DNA"/>
</dbReference>
<dbReference type="Gene3D" id="1.10.150.130">
    <property type="match status" value="1"/>
</dbReference>
<dbReference type="GO" id="GO:0015074">
    <property type="term" value="P:DNA integration"/>
    <property type="evidence" value="ECO:0007669"/>
    <property type="project" value="UniProtKB-KW"/>
</dbReference>
<organism evidence="9 10">
    <name type="scientific">Aeromonas veronii</name>
    <dbReference type="NCBI Taxonomy" id="654"/>
    <lineage>
        <taxon>Bacteria</taxon>
        <taxon>Pseudomonadati</taxon>
        <taxon>Pseudomonadota</taxon>
        <taxon>Gammaproteobacteria</taxon>
        <taxon>Aeromonadales</taxon>
        <taxon>Aeromonadaceae</taxon>
        <taxon>Aeromonas</taxon>
    </lineage>
</organism>
<gene>
    <name evidence="9" type="ORF">WM43_00685</name>
</gene>
<evidence type="ECO:0000313" key="10">
    <source>
        <dbReference type="Proteomes" id="UP000076809"/>
    </source>
</evidence>
<dbReference type="InterPro" id="IPR044068">
    <property type="entry name" value="CB"/>
</dbReference>
<dbReference type="GO" id="GO:0006310">
    <property type="term" value="P:DNA recombination"/>
    <property type="evidence" value="ECO:0007669"/>
    <property type="project" value="UniProtKB-KW"/>
</dbReference>
<dbReference type="InterPro" id="IPR050090">
    <property type="entry name" value="Tyrosine_recombinase_XerCD"/>
</dbReference>
<proteinExistence type="inferred from homology"/>
<dbReference type="InterPro" id="IPR002104">
    <property type="entry name" value="Integrase_catalytic"/>
</dbReference>
<evidence type="ECO:0000256" key="6">
    <source>
        <dbReference type="SAM" id="MobiDB-lite"/>
    </source>
</evidence>
<reference evidence="9 10" key="1">
    <citation type="journal article" date="2016" name="J. Clin. Microbiol.">
        <title>Detection and Whole-Genome Sequencing of Carbapenemase-Producing Aeromonas hydrophila Isolates from Routine Perirectal Surveillance Culture.</title>
        <authorList>
            <person name="Hughes H.Y."/>
            <person name="Conlan S.P."/>
            <person name="Lau A.F."/>
            <person name="Dekker J.P."/>
            <person name="Michelin A.V."/>
            <person name="Youn J.H."/>
            <person name="Henderson D.K."/>
            <person name="Frank K.M."/>
            <person name="Segre J.A."/>
            <person name="Palmore T.N."/>
        </authorList>
    </citation>
    <scope>NUCLEOTIDE SEQUENCE [LARGE SCALE GENOMIC DNA]</scope>
    <source>
        <strain evidence="9 10">AVNIH1</strain>
    </source>
</reference>
<evidence type="ECO:0000256" key="4">
    <source>
        <dbReference type="ARBA" id="ARBA00023172"/>
    </source>
</evidence>
<keyword evidence="2" id="KW-0229">DNA integration</keyword>
<dbReference type="GO" id="GO:0003677">
    <property type="term" value="F:DNA binding"/>
    <property type="evidence" value="ECO:0007669"/>
    <property type="project" value="UniProtKB-UniRule"/>
</dbReference>
<evidence type="ECO:0000256" key="3">
    <source>
        <dbReference type="ARBA" id="ARBA00023125"/>
    </source>
</evidence>
<dbReference type="PANTHER" id="PTHR30349">
    <property type="entry name" value="PHAGE INTEGRASE-RELATED"/>
    <property type="match status" value="1"/>
</dbReference>
<dbReference type="InterPro" id="IPR013762">
    <property type="entry name" value="Integrase-like_cat_sf"/>
</dbReference>
<dbReference type="CDD" id="cd01184">
    <property type="entry name" value="INT_C_like_1"/>
    <property type="match status" value="1"/>
</dbReference>
<dbReference type="PROSITE" id="PS51900">
    <property type="entry name" value="CB"/>
    <property type="match status" value="1"/>
</dbReference>
<sequence>MNLWLSPQGIWYYRKVTVLPCGRRKDIKKSLRTRDKLVAREQVAQLLACARSRAKPETVQPEPQPSSLPEPQRLQQQTLSAANPAPQSVPAAPSAIASPVLSELSERYLKEKALSWAPKELSNQKNYIGYFIKALGDRPPTAYSKADVVKFKDELLNSGKSPTTINKYLQKLSLLFVWLGNHHEGIVNHFAGLKLQRVKEVNARSGYTSVEKQRLIQWAKEQEPYRKWIALLGLYTGARANEICQLYADDVQQVDEVWCLNIRDNRPDQKLKTANSARLIPIHSSLIAGGFIDFVQERAGGRLFPELPHRQDGYSHLWGQWFSRHRPVDKDFHSLRHTVATALKDHGVPLQYAAAILGHTNGAISYDRYGGAVAVEKLQASIEQAL</sequence>
<feature type="compositionally biased region" description="Low complexity" evidence="6">
    <location>
        <begin position="69"/>
        <end position="92"/>
    </location>
</feature>
<dbReference type="PANTHER" id="PTHR30349:SF41">
    <property type="entry name" value="INTEGRASE_RECOMBINASE PROTEIN MJ0367-RELATED"/>
    <property type="match status" value="1"/>
</dbReference>
<comment type="similarity">
    <text evidence="1">Belongs to the 'phage' integrase family.</text>
</comment>
<evidence type="ECO:0000313" key="9">
    <source>
        <dbReference type="EMBL" id="ANB51297.1"/>
    </source>
</evidence>
<dbReference type="InterPro" id="IPR010998">
    <property type="entry name" value="Integrase_recombinase_N"/>
</dbReference>
<feature type="domain" description="Tyr recombinase" evidence="7">
    <location>
        <begin position="201"/>
        <end position="383"/>
    </location>
</feature>
<evidence type="ECO:0000256" key="1">
    <source>
        <dbReference type="ARBA" id="ARBA00008857"/>
    </source>
</evidence>
<dbReference type="InterPro" id="IPR011010">
    <property type="entry name" value="DNA_brk_join_enz"/>
</dbReference>
<dbReference type="Pfam" id="PF00589">
    <property type="entry name" value="Phage_integrase"/>
    <property type="match status" value="1"/>
</dbReference>
<protein>
    <submittedName>
        <fullName evidence="9">Integrase</fullName>
    </submittedName>
</protein>
<keyword evidence="3 5" id="KW-0238">DNA-binding</keyword>
<dbReference type="RefSeq" id="WP_064337808.1">
    <property type="nucleotide sequence ID" value="NZ_CP014774.1"/>
</dbReference>
<evidence type="ECO:0000256" key="2">
    <source>
        <dbReference type="ARBA" id="ARBA00022908"/>
    </source>
</evidence>
<feature type="region of interest" description="Disordered" evidence="6">
    <location>
        <begin position="52"/>
        <end position="92"/>
    </location>
</feature>
<evidence type="ECO:0000259" key="8">
    <source>
        <dbReference type="PROSITE" id="PS51900"/>
    </source>
</evidence>
<dbReference type="PROSITE" id="PS51898">
    <property type="entry name" value="TYR_RECOMBINASE"/>
    <property type="match status" value="1"/>
</dbReference>
<evidence type="ECO:0000259" key="7">
    <source>
        <dbReference type="PROSITE" id="PS51898"/>
    </source>
</evidence>
<dbReference type="AlphaFoldDB" id="A0AAC9B4Y5"/>
<evidence type="ECO:0000256" key="5">
    <source>
        <dbReference type="PROSITE-ProRule" id="PRU01248"/>
    </source>
</evidence>
<feature type="domain" description="Core-binding (CB)" evidence="8">
    <location>
        <begin position="99"/>
        <end position="180"/>
    </location>
</feature>